<name>A0AAD9AK24_9PEZI</name>
<protein>
    <submittedName>
        <fullName evidence="2">Uncharacterized protein</fullName>
    </submittedName>
</protein>
<gene>
    <name evidence="2" type="ORF">CCHR01_08220</name>
</gene>
<dbReference type="EMBL" id="JAQOWY010000151">
    <property type="protein sequence ID" value="KAK1849177.1"/>
    <property type="molecule type" value="Genomic_DNA"/>
</dbReference>
<accession>A0AAD9AK24</accession>
<feature type="region of interest" description="Disordered" evidence="1">
    <location>
        <begin position="41"/>
        <end position="120"/>
    </location>
</feature>
<comment type="caution">
    <text evidence="2">The sequence shown here is derived from an EMBL/GenBank/DDBJ whole genome shotgun (WGS) entry which is preliminary data.</text>
</comment>
<proteinExistence type="predicted"/>
<organism evidence="2 3">
    <name type="scientific">Colletotrichum chrysophilum</name>
    <dbReference type="NCBI Taxonomy" id="1836956"/>
    <lineage>
        <taxon>Eukaryota</taxon>
        <taxon>Fungi</taxon>
        <taxon>Dikarya</taxon>
        <taxon>Ascomycota</taxon>
        <taxon>Pezizomycotina</taxon>
        <taxon>Sordariomycetes</taxon>
        <taxon>Hypocreomycetidae</taxon>
        <taxon>Glomerellales</taxon>
        <taxon>Glomerellaceae</taxon>
        <taxon>Colletotrichum</taxon>
        <taxon>Colletotrichum gloeosporioides species complex</taxon>
    </lineage>
</organism>
<evidence type="ECO:0000256" key="1">
    <source>
        <dbReference type="SAM" id="MobiDB-lite"/>
    </source>
</evidence>
<evidence type="ECO:0000313" key="2">
    <source>
        <dbReference type="EMBL" id="KAK1849177.1"/>
    </source>
</evidence>
<dbReference type="Proteomes" id="UP001243330">
    <property type="component" value="Unassembled WGS sequence"/>
</dbReference>
<sequence>MSQPASTMRRSNMCSHPSCPWVLGSDEHNLRAHIPEAHGETMNLPCCGKVMGKNNDDDIRRHEEDCASSAGRAEQSQASSSGPATNSRSAAATPLAEAEDHHGSESSSEAGSVDDGDPQGLIHINISIECCGAHRRKNASA</sequence>
<dbReference type="AlphaFoldDB" id="A0AAD9AK24"/>
<feature type="compositionally biased region" description="Basic and acidic residues" evidence="1">
    <location>
        <begin position="54"/>
        <end position="65"/>
    </location>
</feature>
<keyword evidence="3" id="KW-1185">Reference proteome</keyword>
<feature type="compositionally biased region" description="Polar residues" evidence="1">
    <location>
        <begin position="74"/>
        <end position="90"/>
    </location>
</feature>
<reference evidence="2" key="1">
    <citation type="submission" date="2023-01" db="EMBL/GenBank/DDBJ databases">
        <title>Colletotrichum chrysophilum M932 genome sequence.</title>
        <authorList>
            <person name="Baroncelli R."/>
        </authorList>
    </citation>
    <scope>NUCLEOTIDE SEQUENCE</scope>
    <source>
        <strain evidence="2">M932</strain>
    </source>
</reference>
<evidence type="ECO:0000313" key="3">
    <source>
        <dbReference type="Proteomes" id="UP001243330"/>
    </source>
</evidence>